<dbReference type="Proteomes" id="UP001556118">
    <property type="component" value="Unassembled WGS sequence"/>
</dbReference>
<evidence type="ECO:0000313" key="3">
    <source>
        <dbReference type="Proteomes" id="UP001556118"/>
    </source>
</evidence>
<feature type="transmembrane region" description="Helical" evidence="1">
    <location>
        <begin position="20"/>
        <end position="39"/>
    </location>
</feature>
<dbReference type="RefSeq" id="WP_367775498.1">
    <property type="nucleotide sequence ID" value="NZ_JBFNXR010000054.1"/>
</dbReference>
<keyword evidence="1" id="KW-0812">Transmembrane</keyword>
<comment type="caution">
    <text evidence="2">The sequence shown here is derived from an EMBL/GenBank/DDBJ whole genome shotgun (WGS) entry which is preliminary data.</text>
</comment>
<keyword evidence="3" id="KW-1185">Reference proteome</keyword>
<dbReference type="EMBL" id="JBFNXR010000054">
    <property type="protein sequence ID" value="MEW9857021.1"/>
    <property type="molecule type" value="Genomic_DNA"/>
</dbReference>
<keyword evidence="1" id="KW-1133">Transmembrane helix</keyword>
<keyword evidence="1" id="KW-0472">Membrane</keyword>
<evidence type="ECO:0000313" key="2">
    <source>
        <dbReference type="EMBL" id="MEW9857021.1"/>
    </source>
</evidence>
<gene>
    <name evidence="2" type="ORF">ABUH87_18000</name>
</gene>
<dbReference type="Gene3D" id="1.20.5.160">
    <property type="entry name" value="Bacterial aa3 type cytochrome c oxidase subunit IV"/>
    <property type="match status" value="1"/>
</dbReference>
<name>A0ABV3RG07_9SPHN</name>
<protein>
    <submittedName>
        <fullName evidence="2">Aa3-type cytochrome c oxidase subunit IV</fullName>
    </submittedName>
</protein>
<proteinExistence type="predicted"/>
<accession>A0ABV3RG07</accession>
<organism evidence="2 3">
    <name type="scientific">Novosphingobium rhizovicinum</name>
    <dbReference type="NCBI Taxonomy" id="3228928"/>
    <lineage>
        <taxon>Bacteria</taxon>
        <taxon>Pseudomonadati</taxon>
        <taxon>Pseudomonadota</taxon>
        <taxon>Alphaproteobacteria</taxon>
        <taxon>Sphingomonadales</taxon>
        <taxon>Sphingomonadaceae</taxon>
        <taxon>Novosphingobium</taxon>
    </lineage>
</organism>
<dbReference type="SUPFAM" id="SSF81469">
    <property type="entry name" value="Bacterial aa3 type cytochrome c oxidase subunit IV"/>
    <property type="match status" value="1"/>
</dbReference>
<sequence length="40" mass="4058">MASGKNMKAANDTYSGFLTLVKVGTISSIIAAVAVVMLIA</sequence>
<reference evidence="2 3" key="1">
    <citation type="submission" date="2024-06" db="EMBL/GenBank/DDBJ databases">
        <title>Novosphingobium rhizovicinus M1R2S20.</title>
        <authorList>
            <person name="Sun J.-Q."/>
        </authorList>
    </citation>
    <scope>NUCLEOTIDE SEQUENCE [LARGE SCALE GENOMIC DNA]</scope>
    <source>
        <strain evidence="2 3">M1R2S20</strain>
    </source>
</reference>
<evidence type="ECO:0000256" key="1">
    <source>
        <dbReference type="SAM" id="Phobius"/>
    </source>
</evidence>
<dbReference type="InterPro" id="IPR036596">
    <property type="entry name" value="Cyt-C_aa3_sf"/>
</dbReference>